<evidence type="ECO:0000256" key="3">
    <source>
        <dbReference type="ARBA" id="ARBA00023274"/>
    </source>
</evidence>
<dbReference type="InterPro" id="IPR036967">
    <property type="entry name" value="Ribosomal_uS11_sf"/>
</dbReference>
<geneLocation type="mitochondrion" evidence="4"/>
<dbReference type="GO" id="GO:0006412">
    <property type="term" value="P:translation"/>
    <property type="evidence" value="ECO:0007669"/>
    <property type="project" value="InterPro"/>
</dbReference>
<name>A0A8T9EJF1_9FLOR</name>
<dbReference type="GO" id="GO:1990904">
    <property type="term" value="C:ribonucleoprotein complex"/>
    <property type="evidence" value="ECO:0007669"/>
    <property type="project" value="UniProtKB-KW"/>
</dbReference>
<dbReference type="SUPFAM" id="SSF53137">
    <property type="entry name" value="Translational machinery components"/>
    <property type="match status" value="1"/>
</dbReference>
<evidence type="ECO:0000256" key="1">
    <source>
        <dbReference type="ARBA" id="ARBA00006194"/>
    </source>
</evidence>
<evidence type="ECO:0000256" key="2">
    <source>
        <dbReference type="ARBA" id="ARBA00022980"/>
    </source>
</evidence>
<dbReference type="GO" id="GO:0005840">
    <property type="term" value="C:ribosome"/>
    <property type="evidence" value="ECO:0007669"/>
    <property type="project" value="UniProtKB-KW"/>
</dbReference>
<proteinExistence type="inferred from homology"/>
<dbReference type="EMBL" id="MN912388">
    <property type="protein sequence ID" value="UNJ79224.1"/>
    <property type="molecule type" value="Genomic_DNA"/>
</dbReference>
<dbReference type="InterPro" id="IPR001971">
    <property type="entry name" value="Ribosomal_uS11"/>
</dbReference>
<gene>
    <name evidence="4" type="primary">rps11</name>
</gene>
<keyword evidence="2 4" id="KW-0689">Ribosomal protein</keyword>
<dbReference type="AlphaFoldDB" id="A0A8T9EJF1"/>
<dbReference type="PANTHER" id="PTHR11759">
    <property type="entry name" value="40S RIBOSOMAL PROTEIN S14/30S RIBOSOMAL PROTEIN S11"/>
    <property type="match status" value="1"/>
</dbReference>
<dbReference type="HAMAP" id="MF_01310">
    <property type="entry name" value="Ribosomal_uS11"/>
    <property type="match status" value="1"/>
</dbReference>
<keyword evidence="4" id="KW-0496">Mitochondrion</keyword>
<organism evidence="4">
    <name type="scientific">Audouinella sp</name>
    <dbReference type="NCBI Taxonomy" id="2927089"/>
    <lineage>
        <taxon>Eukaryota</taxon>
        <taxon>Rhodophyta</taxon>
        <taxon>Florideophyceae</taxon>
        <taxon>Nemaliophycidae</taxon>
        <taxon>Acrochaetiales</taxon>
        <taxon>Acrochaetiaceae</taxon>
        <taxon>Audouinella</taxon>
    </lineage>
</organism>
<protein>
    <submittedName>
        <fullName evidence="4">Ribosomal protein S11</fullName>
    </submittedName>
</protein>
<dbReference type="Pfam" id="PF00411">
    <property type="entry name" value="Ribosomal_S11"/>
    <property type="match status" value="1"/>
</dbReference>
<dbReference type="PIRSF" id="PIRSF002131">
    <property type="entry name" value="Ribosomal_S11"/>
    <property type="match status" value="1"/>
</dbReference>
<keyword evidence="3" id="KW-0687">Ribonucleoprotein</keyword>
<dbReference type="Gene3D" id="3.30.420.80">
    <property type="entry name" value="Ribosomal protein S11"/>
    <property type="match status" value="1"/>
</dbReference>
<dbReference type="GO" id="GO:0003735">
    <property type="term" value="F:structural constituent of ribosome"/>
    <property type="evidence" value="ECO:0007669"/>
    <property type="project" value="InterPro"/>
</dbReference>
<reference evidence="4" key="1">
    <citation type="submission" date="2020-01" db="EMBL/GenBank/DDBJ databases">
        <title>Completer mitochondrial genome of audouinella-like taxa.</title>
        <authorList>
            <person name="Nan F.R."/>
        </authorList>
    </citation>
    <scope>NUCLEOTIDE SEQUENCE</scope>
</reference>
<sequence>MRKKLGIVSILFTTNNVICSLTTLNGLVLAWTSSGSKKVTGSKKLTLAGMCSAVRSIMEYALKTQFTDISLRLKGVSKYKKLIMKSLISFGLQFSSISDITSIPHNGCRLKRTKRI</sequence>
<accession>A0A8T9EJF1</accession>
<evidence type="ECO:0000313" key="4">
    <source>
        <dbReference type="EMBL" id="UNJ79224.1"/>
    </source>
</evidence>
<comment type="similarity">
    <text evidence="1">Belongs to the universal ribosomal protein uS11 family.</text>
</comment>